<protein>
    <recommendedName>
        <fullName evidence="9">Sporulation integral membrane protein YtvI</fullName>
    </recommendedName>
</protein>
<dbReference type="GO" id="GO:0055085">
    <property type="term" value="P:transmembrane transport"/>
    <property type="evidence" value="ECO:0007669"/>
    <property type="project" value="TreeGrafter"/>
</dbReference>
<sequence>MKLKDEQKKLLEAFIFFIAIVVFVIVIRAYFKPFLWIVIIFFLSSPMYILFTKFNISKKISAALALLLLNIFIVLIIYYLGRNIFELVDSMYENNINIVNDFIKELNSVLEKIVGEVNFSEEIMNIFHPNMLKRGAVTTGEGILSYFIGNICAFFILIDKNKFISYFNRLLPDTMYRRIHKGGKNIKSIISIQIFLVFISTAIIIFGFKIFRIDKAFLLGVFCGILDILPYVGTIIVFIPIIIYNIIVKDYLIAFGLICLYILVQFVREILEAKLLSNKFNIHPLVIFLSIYIGMKIFGVIGVFIGPLYSMMVRDIFCDE</sequence>
<gene>
    <name evidence="7" type="ORF">U729_2796</name>
</gene>
<evidence type="ECO:0000313" key="8">
    <source>
        <dbReference type="Proteomes" id="UP000030635"/>
    </source>
</evidence>
<evidence type="ECO:0000256" key="5">
    <source>
        <dbReference type="ARBA" id="ARBA00023136"/>
    </source>
</evidence>
<dbReference type="Pfam" id="PF01594">
    <property type="entry name" value="AI-2E_transport"/>
    <property type="match status" value="1"/>
</dbReference>
<evidence type="ECO:0000256" key="3">
    <source>
        <dbReference type="ARBA" id="ARBA00022692"/>
    </source>
</evidence>
<evidence type="ECO:0000313" key="7">
    <source>
        <dbReference type="EMBL" id="AIY83413.1"/>
    </source>
</evidence>
<evidence type="ECO:0008006" key="9">
    <source>
        <dbReference type="Google" id="ProtNLM"/>
    </source>
</evidence>
<dbReference type="RefSeq" id="WP_039316042.1">
    <property type="nucleotide sequence ID" value="NZ_CP006905.1"/>
</dbReference>
<feature type="transmembrane region" description="Helical" evidence="6">
    <location>
        <begin position="287"/>
        <end position="309"/>
    </location>
</feature>
<dbReference type="eggNOG" id="COG0628">
    <property type="taxonomic scope" value="Bacteria"/>
</dbReference>
<feature type="transmembrane region" description="Helical" evidence="6">
    <location>
        <begin position="33"/>
        <end position="51"/>
    </location>
</feature>
<feature type="transmembrane region" description="Helical" evidence="6">
    <location>
        <begin position="143"/>
        <end position="167"/>
    </location>
</feature>
<evidence type="ECO:0000256" key="6">
    <source>
        <dbReference type="SAM" id="Phobius"/>
    </source>
</evidence>
<name>A0A0A7FV13_9CLOT</name>
<dbReference type="OrthoDB" id="9774361at2"/>
<dbReference type="EMBL" id="CP006905">
    <property type="protein sequence ID" value="AIY83413.1"/>
    <property type="molecule type" value="Genomic_DNA"/>
</dbReference>
<dbReference type="PANTHER" id="PTHR21716:SF68">
    <property type="entry name" value="TRANSPORT PROTEIN YTVI-RELATED"/>
    <property type="match status" value="1"/>
</dbReference>
<dbReference type="HOGENOM" id="CLU_031275_4_2_9"/>
<feature type="transmembrane region" description="Helical" evidence="6">
    <location>
        <begin position="63"/>
        <end position="81"/>
    </location>
</feature>
<evidence type="ECO:0000256" key="1">
    <source>
        <dbReference type="ARBA" id="ARBA00004141"/>
    </source>
</evidence>
<dbReference type="Proteomes" id="UP000030635">
    <property type="component" value="Chromosome"/>
</dbReference>
<feature type="transmembrane region" description="Helical" evidence="6">
    <location>
        <begin position="10"/>
        <end position="27"/>
    </location>
</feature>
<organism evidence="7 8">
    <name type="scientific">Clostridium baratii str. Sullivan</name>
    <dbReference type="NCBI Taxonomy" id="1415775"/>
    <lineage>
        <taxon>Bacteria</taxon>
        <taxon>Bacillati</taxon>
        <taxon>Bacillota</taxon>
        <taxon>Clostridia</taxon>
        <taxon>Eubacteriales</taxon>
        <taxon>Clostridiaceae</taxon>
        <taxon>Clostridium</taxon>
    </lineage>
</organism>
<feature type="transmembrane region" description="Helical" evidence="6">
    <location>
        <begin position="251"/>
        <end position="267"/>
    </location>
</feature>
<keyword evidence="8" id="KW-1185">Reference proteome</keyword>
<feature type="transmembrane region" description="Helical" evidence="6">
    <location>
        <begin position="217"/>
        <end position="244"/>
    </location>
</feature>
<dbReference type="PANTHER" id="PTHR21716">
    <property type="entry name" value="TRANSMEMBRANE PROTEIN"/>
    <property type="match status" value="1"/>
</dbReference>
<comment type="similarity">
    <text evidence="2">Belongs to the autoinducer-2 exporter (AI-2E) (TC 2.A.86) family.</text>
</comment>
<keyword evidence="3 6" id="KW-0812">Transmembrane</keyword>
<keyword evidence="5 6" id="KW-0472">Membrane</keyword>
<evidence type="ECO:0000256" key="2">
    <source>
        <dbReference type="ARBA" id="ARBA00009773"/>
    </source>
</evidence>
<comment type="subcellular location">
    <subcellularLocation>
        <location evidence="1">Membrane</location>
        <topology evidence="1">Multi-pass membrane protein</topology>
    </subcellularLocation>
</comment>
<dbReference type="GO" id="GO:0016020">
    <property type="term" value="C:membrane"/>
    <property type="evidence" value="ECO:0007669"/>
    <property type="project" value="UniProtKB-SubCell"/>
</dbReference>
<proteinExistence type="inferred from homology"/>
<dbReference type="AlphaFoldDB" id="A0A0A7FV13"/>
<reference evidence="7 8" key="1">
    <citation type="journal article" date="2015" name="Infect. Genet. Evol.">
        <title>Genomic sequences of six botulinum neurotoxin-producing strains representing three clostridial species illustrate the mobility and diversity of botulinum neurotoxin genes.</title>
        <authorList>
            <person name="Smith T.J."/>
            <person name="Hill K.K."/>
            <person name="Xie G."/>
            <person name="Foley B.T."/>
            <person name="Williamson C.H."/>
            <person name="Foster J.T."/>
            <person name="Johnson S.L."/>
            <person name="Chertkov O."/>
            <person name="Teshima H."/>
            <person name="Gibbons H.S."/>
            <person name="Johnsky L.A."/>
            <person name="Karavis M.A."/>
            <person name="Smith L.A."/>
        </authorList>
    </citation>
    <scope>NUCLEOTIDE SEQUENCE [LARGE SCALE GENOMIC DNA]</scope>
    <source>
        <strain evidence="7">Sullivan</strain>
    </source>
</reference>
<keyword evidence="4 6" id="KW-1133">Transmembrane helix</keyword>
<accession>A0A0A7FV13</accession>
<dbReference type="KEGG" id="cbv:U729_2796"/>
<evidence type="ECO:0000256" key="4">
    <source>
        <dbReference type="ARBA" id="ARBA00022989"/>
    </source>
</evidence>
<feature type="transmembrane region" description="Helical" evidence="6">
    <location>
        <begin position="188"/>
        <end position="211"/>
    </location>
</feature>
<dbReference type="STRING" id="1561.NPD11_231"/>
<dbReference type="InterPro" id="IPR002549">
    <property type="entry name" value="AI-2E-like"/>
</dbReference>